<dbReference type="InterPro" id="IPR036163">
    <property type="entry name" value="HMA_dom_sf"/>
</dbReference>
<evidence type="ECO:0000313" key="2">
    <source>
        <dbReference type="Proteomes" id="UP001596978"/>
    </source>
</evidence>
<keyword evidence="2" id="KW-1185">Reference proteome</keyword>
<dbReference type="EMBL" id="JBHTJH010000004">
    <property type="protein sequence ID" value="MFD0861567.1"/>
    <property type="molecule type" value="Genomic_DNA"/>
</dbReference>
<dbReference type="SUPFAM" id="SSF55008">
    <property type="entry name" value="HMA, heavy metal-associated domain"/>
    <property type="match status" value="1"/>
</dbReference>
<dbReference type="RefSeq" id="WP_386404827.1">
    <property type="nucleotide sequence ID" value="NZ_JBHTJH010000004.1"/>
</dbReference>
<gene>
    <name evidence="1" type="ORF">ACFQ1M_05070</name>
</gene>
<protein>
    <recommendedName>
        <fullName evidence="3">HMA domain-containing protein</fullName>
    </recommendedName>
</protein>
<proteinExistence type="predicted"/>
<evidence type="ECO:0000313" key="1">
    <source>
        <dbReference type="EMBL" id="MFD0861567.1"/>
    </source>
</evidence>
<evidence type="ECO:0008006" key="3">
    <source>
        <dbReference type="Google" id="ProtNLM"/>
    </source>
</evidence>
<comment type="caution">
    <text evidence="1">The sequence shown here is derived from an EMBL/GenBank/DDBJ whole genome shotgun (WGS) entry which is preliminary data.</text>
</comment>
<sequence>MTTTGLAKIFVQNTFCNQCTTTIKNKMVQEQEVRNVILYPSDSLVVFNFKRANQLSGVMNMLTALGYPPKGDRITSANTAVALCQCEIAS</sequence>
<organism evidence="1 2">
    <name type="scientific">Sungkyunkwania multivorans</name>
    <dbReference type="NCBI Taxonomy" id="1173618"/>
    <lineage>
        <taxon>Bacteria</taxon>
        <taxon>Pseudomonadati</taxon>
        <taxon>Bacteroidota</taxon>
        <taxon>Flavobacteriia</taxon>
        <taxon>Flavobacteriales</taxon>
        <taxon>Flavobacteriaceae</taxon>
        <taxon>Sungkyunkwania</taxon>
    </lineage>
</organism>
<accession>A0ABW3CWK8</accession>
<reference evidence="2" key="1">
    <citation type="journal article" date="2019" name="Int. J. Syst. Evol. Microbiol.">
        <title>The Global Catalogue of Microorganisms (GCM) 10K type strain sequencing project: providing services to taxonomists for standard genome sequencing and annotation.</title>
        <authorList>
            <consortium name="The Broad Institute Genomics Platform"/>
            <consortium name="The Broad Institute Genome Sequencing Center for Infectious Disease"/>
            <person name="Wu L."/>
            <person name="Ma J."/>
        </authorList>
    </citation>
    <scope>NUCLEOTIDE SEQUENCE [LARGE SCALE GENOMIC DNA]</scope>
    <source>
        <strain evidence="2">CCUG 62952</strain>
    </source>
</reference>
<name>A0ABW3CWK8_9FLAO</name>
<dbReference type="Proteomes" id="UP001596978">
    <property type="component" value="Unassembled WGS sequence"/>
</dbReference>